<dbReference type="PANTHER" id="PTHR31238">
    <property type="entry name" value="GERMIN-LIKE PROTEIN SUBFAMILY 3 MEMBER 3"/>
    <property type="match status" value="1"/>
</dbReference>
<dbReference type="GO" id="GO:0048046">
    <property type="term" value="C:apoplast"/>
    <property type="evidence" value="ECO:0007669"/>
    <property type="project" value="UniProtKB-SubCell"/>
</dbReference>
<feature type="domain" description="Cupin type-1" evidence="10">
    <location>
        <begin position="3"/>
        <end position="89"/>
    </location>
</feature>
<dbReference type="SMART" id="SM00835">
    <property type="entry name" value="Cupin_1"/>
    <property type="match status" value="1"/>
</dbReference>
<evidence type="ECO:0000256" key="9">
    <source>
        <dbReference type="RuleBase" id="RU366015"/>
    </source>
</evidence>
<feature type="binding site" evidence="8">
    <location>
        <position position="63"/>
    </location>
    <ligand>
        <name>Mn(2+)</name>
        <dbReference type="ChEBI" id="CHEBI:29035"/>
    </ligand>
</feature>
<dbReference type="InterPro" id="IPR014710">
    <property type="entry name" value="RmlC-like_jellyroll"/>
</dbReference>
<dbReference type="Gene3D" id="2.60.120.10">
    <property type="entry name" value="Jelly Rolls"/>
    <property type="match status" value="1"/>
</dbReference>
<evidence type="ECO:0000313" key="12">
    <source>
        <dbReference type="Proteomes" id="UP000541444"/>
    </source>
</evidence>
<name>A0A7J7M0P0_9MAGN</name>
<keyword evidence="5 7" id="KW-0479">Metal-binding</keyword>
<proteinExistence type="inferred from homology"/>
<keyword evidence="6 7" id="KW-0464">Manganese</keyword>
<dbReference type="EMBL" id="JACGCM010001848">
    <property type="protein sequence ID" value="KAF6148348.1"/>
    <property type="molecule type" value="Genomic_DNA"/>
</dbReference>
<evidence type="ECO:0000256" key="8">
    <source>
        <dbReference type="PIRSR" id="PIRSR601929-2"/>
    </source>
</evidence>
<dbReference type="GO" id="GO:0030145">
    <property type="term" value="F:manganese ion binding"/>
    <property type="evidence" value="ECO:0007669"/>
    <property type="project" value="UniProtKB-UniRule"/>
</dbReference>
<feature type="binding site" evidence="7">
    <location>
        <position position="22"/>
    </location>
    <ligand>
        <name>oxalate</name>
        <dbReference type="ChEBI" id="CHEBI:30623"/>
    </ligand>
</feature>
<comment type="caution">
    <text evidence="11">The sequence shown here is derived from an EMBL/GenBank/DDBJ whole genome shotgun (WGS) entry which is preliminary data.</text>
</comment>
<keyword evidence="12" id="KW-1185">Reference proteome</keyword>
<accession>A0A7J7M0P0</accession>
<feature type="binding site" evidence="8">
    <location>
        <position position="15"/>
    </location>
    <ligand>
        <name>Mn(2+)</name>
        <dbReference type="ChEBI" id="CHEBI:29035"/>
    </ligand>
</feature>
<evidence type="ECO:0000256" key="1">
    <source>
        <dbReference type="ARBA" id="ARBA00004271"/>
    </source>
</evidence>
<keyword evidence="4 9" id="KW-0964">Secreted</keyword>
<gene>
    <name evidence="11" type="ORF">GIB67_025567</name>
</gene>
<dbReference type="InterPro" id="IPR001929">
    <property type="entry name" value="Germin"/>
</dbReference>
<organism evidence="11 12">
    <name type="scientific">Kingdonia uniflora</name>
    <dbReference type="NCBI Taxonomy" id="39325"/>
    <lineage>
        <taxon>Eukaryota</taxon>
        <taxon>Viridiplantae</taxon>
        <taxon>Streptophyta</taxon>
        <taxon>Embryophyta</taxon>
        <taxon>Tracheophyta</taxon>
        <taxon>Spermatophyta</taxon>
        <taxon>Magnoliopsida</taxon>
        <taxon>Ranunculales</taxon>
        <taxon>Circaeasteraceae</taxon>
        <taxon>Kingdonia</taxon>
    </lineage>
</organism>
<evidence type="ECO:0000256" key="5">
    <source>
        <dbReference type="ARBA" id="ARBA00022723"/>
    </source>
</evidence>
<evidence type="ECO:0000256" key="7">
    <source>
        <dbReference type="PIRSR" id="PIRSR601929-1"/>
    </source>
</evidence>
<dbReference type="InterPro" id="IPR011051">
    <property type="entry name" value="RmlC_Cupin_sf"/>
</dbReference>
<keyword evidence="3 9" id="KW-0052">Apoplast</keyword>
<dbReference type="SUPFAM" id="SSF51182">
    <property type="entry name" value="RmlC-like cupins"/>
    <property type="match status" value="1"/>
</dbReference>
<reference evidence="11 12" key="1">
    <citation type="journal article" date="2020" name="IScience">
        <title>Genome Sequencing of the Endangered Kingdonia uniflora (Circaeasteraceae, Ranunculales) Reveals Potential Mechanisms of Evolutionary Specialization.</title>
        <authorList>
            <person name="Sun Y."/>
            <person name="Deng T."/>
            <person name="Zhang A."/>
            <person name="Moore M.J."/>
            <person name="Landis J.B."/>
            <person name="Lin N."/>
            <person name="Zhang H."/>
            <person name="Zhang X."/>
            <person name="Huang J."/>
            <person name="Zhang X."/>
            <person name="Sun H."/>
            <person name="Wang H."/>
        </authorList>
    </citation>
    <scope>NUCLEOTIDE SEQUENCE [LARGE SCALE GENOMIC DNA]</scope>
    <source>
        <strain evidence="11">TB1705</strain>
        <tissue evidence="11">Leaf</tissue>
    </source>
</reference>
<evidence type="ECO:0000256" key="4">
    <source>
        <dbReference type="ARBA" id="ARBA00022525"/>
    </source>
</evidence>
<evidence type="ECO:0000259" key="10">
    <source>
        <dbReference type="SMART" id="SM00835"/>
    </source>
</evidence>
<dbReference type="Proteomes" id="UP000541444">
    <property type="component" value="Unassembled WGS sequence"/>
</dbReference>
<dbReference type="OrthoDB" id="1921208at2759"/>
<evidence type="ECO:0000256" key="3">
    <source>
        <dbReference type="ARBA" id="ARBA00022523"/>
    </source>
</evidence>
<comment type="subcellular location">
    <subcellularLocation>
        <location evidence="1 9">Secreted</location>
        <location evidence="1 9">Extracellular space</location>
        <location evidence="1 9">Apoplast</location>
    </subcellularLocation>
</comment>
<evidence type="ECO:0000313" key="11">
    <source>
        <dbReference type="EMBL" id="KAF6148348.1"/>
    </source>
</evidence>
<evidence type="ECO:0000256" key="6">
    <source>
        <dbReference type="ARBA" id="ARBA00023211"/>
    </source>
</evidence>
<comment type="similarity">
    <text evidence="2 9">Belongs to the germin family.</text>
</comment>
<feature type="binding site" evidence="7">
    <location>
        <position position="17"/>
    </location>
    <ligand>
        <name>oxalate</name>
        <dbReference type="ChEBI" id="CHEBI:30623"/>
    </ligand>
</feature>
<feature type="binding site" evidence="8">
    <location>
        <position position="22"/>
    </location>
    <ligand>
        <name>Mn(2+)</name>
        <dbReference type="ChEBI" id="CHEBI:29035"/>
    </ligand>
</feature>
<dbReference type="CDD" id="cd02241">
    <property type="entry name" value="cupin_OxOx"/>
    <property type="match status" value="1"/>
</dbReference>
<protein>
    <recommendedName>
        <fullName evidence="9">Germin-like protein</fullName>
    </recommendedName>
</protein>
<dbReference type="Pfam" id="PF00190">
    <property type="entry name" value="Cupin_1"/>
    <property type="match status" value="1"/>
</dbReference>
<feature type="binding site" evidence="7">
    <location>
        <position position="12"/>
    </location>
    <ligand>
        <name>oxalate</name>
        <dbReference type="ChEBI" id="CHEBI:30623"/>
    </ligand>
</feature>
<evidence type="ECO:0000256" key="2">
    <source>
        <dbReference type="ARBA" id="ARBA00007456"/>
    </source>
</evidence>
<sequence>MAPIDYAPWGVNPPHLHSRASEIFTVIKGTFYVGFVTSNPENRLTSKVLQMGDVFVFRIGLVHFQRNIGYRNAVAIAGLSSENPGTTVDRCS</sequence>
<feature type="binding site" evidence="8">
    <location>
        <position position="17"/>
    </location>
    <ligand>
        <name>Mn(2+)</name>
        <dbReference type="ChEBI" id="CHEBI:29035"/>
    </ligand>
</feature>
<dbReference type="PRINTS" id="PR00325">
    <property type="entry name" value="GERMIN"/>
</dbReference>
<dbReference type="AlphaFoldDB" id="A0A7J7M0P0"/>
<dbReference type="InterPro" id="IPR006045">
    <property type="entry name" value="Cupin_1"/>
</dbReference>